<feature type="transmembrane region" description="Helical" evidence="2">
    <location>
        <begin position="52"/>
        <end position="68"/>
    </location>
</feature>
<dbReference type="InterPro" id="IPR021517">
    <property type="entry name" value="DUF3180"/>
</dbReference>
<evidence type="ECO:0000313" key="4">
    <source>
        <dbReference type="Proteomes" id="UP000523079"/>
    </source>
</evidence>
<feature type="compositionally biased region" description="Gly residues" evidence="1">
    <location>
        <begin position="15"/>
        <end position="36"/>
    </location>
</feature>
<keyword evidence="4" id="KW-1185">Reference proteome</keyword>
<feature type="transmembrane region" description="Helical" evidence="2">
    <location>
        <begin position="80"/>
        <end position="104"/>
    </location>
</feature>
<keyword evidence="2" id="KW-0472">Membrane</keyword>
<dbReference type="AlphaFoldDB" id="A0A7W3IPB8"/>
<feature type="region of interest" description="Disordered" evidence="1">
    <location>
        <begin position="1"/>
        <end position="44"/>
    </location>
</feature>
<sequence length="199" mass="20795">MVSRDERGTARRSGAGRGSGGGSGRHPRGGGSGSGRPDGPDDGRLRRTQPRALLFAAVVGAVLGWLLVTTTDYLGMSAPLVPWLAPAALWLGAIVVGGLAWALYRRLRVRRLRIDPSQAVTYLALAKASALAGALVAGGYLAFGALFVGRWEAESPRERVVRSAVAAVAGIALMIAGLLMERACEVPPSDDDEDPEPTR</sequence>
<gene>
    <name evidence="3" type="ORF">FHX74_000319</name>
</gene>
<evidence type="ECO:0000256" key="1">
    <source>
        <dbReference type="SAM" id="MobiDB-lite"/>
    </source>
</evidence>
<reference evidence="3 4" key="1">
    <citation type="submission" date="2020-07" db="EMBL/GenBank/DDBJ databases">
        <title>Sequencing the genomes of 1000 actinobacteria strains.</title>
        <authorList>
            <person name="Klenk H.-P."/>
        </authorList>
    </citation>
    <scope>NUCLEOTIDE SEQUENCE [LARGE SCALE GENOMIC DNA]</scope>
    <source>
        <strain evidence="3 4">DSM 100723</strain>
    </source>
</reference>
<dbReference type="Pfam" id="PF11377">
    <property type="entry name" value="DUF3180"/>
    <property type="match status" value="1"/>
</dbReference>
<comment type="caution">
    <text evidence="3">The sequence shown here is derived from an EMBL/GenBank/DDBJ whole genome shotgun (WGS) entry which is preliminary data.</text>
</comment>
<dbReference type="RefSeq" id="WP_182558337.1">
    <property type="nucleotide sequence ID" value="NZ_JACGWT010000001.1"/>
</dbReference>
<feature type="transmembrane region" description="Helical" evidence="2">
    <location>
        <begin position="125"/>
        <end position="148"/>
    </location>
</feature>
<organism evidence="3 4">
    <name type="scientific">Microlunatus kandeliicorticis</name>
    <dbReference type="NCBI Taxonomy" id="1759536"/>
    <lineage>
        <taxon>Bacteria</taxon>
        <taxon>Bacillati</taxon>
        <taxon>Actinomycetota</taxon>
        <taxon>Actinomycetes</taxon>
        <taxon>Propionibacteriales</taxon>
        <taxon>Propionibacteriaceae</taxon>
        <taxon>Microlunatus</taxon>
    </lineage>
</organism>
<feature type="transmembrane region" description="Helical" evidence="2">
    <location>
        <begin position="160"/>
        <end position="180"/>
    </location>
</feature>
<name>A0A7W3IPB8_9ACTN</name>
<accession>A0A7W3IPB8</accession>
<proteinExistence type="predicted"/>
<protein>
    <recommendedName>
        <fullName evidence="5">DUF3180 domain-containing protein</fullName>
    </recommendedName>
</protein>
<keyword evidence="2" id="KW-1133">Transmembrane helix</keyword>
<evidence type="ECO:0000313" key="3">
    <source>
        <dbReference type="EMBL" id="MBA8792725.1"/>
    </source>
</evidence>
<keyword evidence="2" id="KW-0812">Transmembrane</keyword>
<evidence type="ECO:0008006" key="5">
    <source>
        <dbReference type="Google" id="ProtNLM"/>
    </source>
</evidence>
<evidence type="ECO:0000256" key="2">
    <source>
        <dbReference type="SAM" id="Phobius"/>
    </source>
</evidence>
<dbReference type="EMBL" id="JACGWT010000001">
    <property type="protein sequence ID" value="MBA8792725.1"/>
    <property type="molecule type" value="Genomic_DNA"/>
</dbReference>
<dbReference type="Proteomes" id="UP000523079">
    <property type="component" value="Unassembled WGS sequence"/>
</dbReference>